<comment type="caution">
    <text evidence="4">The sequence shown here is derived from an EMBL/GenBank/DDBJ whole genome shotgun (WGS) entry which is preliminary data.</text>
</comment>
<sequence length="360" mass="39284">MLLLAVSAAIVLSSCGKGSEPVEPPQTPQEDEATTNESSAEPGPAGPVAPFTGLITQADPAIRPVAVMINNHSKARPQSGLTHADMIWEVLAEGGITRLIAVFQSDTFTDPVGPVRSIRPYLIDLAESYQAIISHAGASNDAYAILQRQKKPYLDEISNAGSYFWRDKSRKMPHNLYTDIEKLRTGAASKKYEESVTIPVYRFSEKDAMPAGEDATKLEIMFQMQNYKVSYAYEADSRLYARSINNEPHVDMNNSEQLKATNLVVLGAAHQVLDNVGRLAVDLDSGGPAMLFQGGKVIEAEWQRGGDDVIRIMKDGSELPFIPGKTFYHIVPMQPSFDSHLTYGTDAPAADSQPEGAQKQ</sequence>
<feature type="region of interest" description="Disordered" evidence="1">
    <location>
        <begin position="341"/>
        <end position="360"/>
    </location>
</feature>
<dbReference type="Proteomes" id="UP000249522">
    <property type="component" value="Unassembled WGS sequence"/>
</dbReference>
<keyword evidence="5" id="KW-1185">Reference proteome</keyword>
<feature type="domain" description="DUF3048" evidence="3">
    <location>
        <begin position="220"/>
        <end position="327"/>
    </location>
</feature>
<evidence type="ECO:0000313" key="5">
    <source>
        <dbReference type="Proteomes" id="UP000249522"/>
    </source>
</evidence>
<name>A0A2W1L1L0_9BACL</name>
<evidence type="ECO:0000259" key="3">
    <source>
        <dbReference type="Pfam" id="PF17479"/>
    </source>
</evidence>
<evidence type="ECO:0000256" key="1">
    <source>
        <dbReference type="SAM" id="MobiDB-lite"/>
    </source>
</evidence>
<accession>A0A2W1L1L0</accession>
<dbReference type="Pfam" id="PF11258">
    <property type="entry name" value="DUF3048"/>
    <property type="match status" value="1"/>
</dbReference>
<dbReference type="SUPFAM" id="SSF159774">
    <property type="entry name" value="YerB-like"/>
    <property type="match status" value="1"/>
</dbReference>
<evidence type="ECO:0000313" key="4">
    <source>
        <dbReference type="EMBL" id="PZD92943.1"/>
    </source>
</evidence>
<dbReference type="InterPro" id="IPR021416">
    <property type="entry name" value="DUF3048_N"/>
</dbReference>
<dbReference type="OrthoDB" id="9779102at2"/>
<gene>
    <name evidence="4" type="ORF">DNH61_25875</name>
</gene>
<evidence type="ECO:0000259" key="2">
    <source>
        <dbReference type="Pfam" id="PF11258"/>
    </source>
</evidence>
<dbReference type="AlphaFoldDB" id="A0A2W1L1L0"/>
<reference evidence="4 5" key="1">
    <citation type="submission" date="2018-06" db="EMBL/GenBank/DDBJ databases">
        <title>Paenibacillus imtechensis sp. nov.</title>
        <authorList>
            <person name="Pinnaka A.K."/>
            <person name="Singh H."/>
            <person name="Kaur M."/>
        </authorList>
    </citation>
    <scope>NUCLEOTIDE SEQUENCE [LARGE SCALE GENOMIC DNA]</scope>
    <source>
        <strain evidence="4 5">SMB1</strain>
    </source>
</reference>
<protein>
    <submittedName>
        <fullName evidence="4">DUF3048 domain-containing protein</fullName>
    </submittedName>
</protein>
<feature type="domain" description="DUF3048" evidence="2">
    <location>
        <begin position="51"/>
        <end position="192"/>
    </location>
</feature>
<dbReference type="Gene3D" id="3.50.90.10">
    <property type="entry name" value="YerB-like"/>
    <property type="match status" value="1"/>
</dbReference>
<feature type="region of interest" description="Disordered" evidence="1">
    <location>
        <begin position="16"/>
        <end position="51"/>
    </location>
</feature>
<dbReference type="InterPro" id="IPR035328">
    <property type="entry name" value="DUF3048_C"/>
</dbReference>
<dbReference type="Pfam" id="PF17479">
    <property type="entry name" value="DUF3048_C"/>
    <property type="match status" value="1"/>
</dbReference>
<dbReference type="EMBL" id="QKRB01000063">
    <property type="protein sequence ID" value="PZD92943.1"/>
    <property type="molecule type" value="Genomic_DNA"/>
</dbReference>
<proteinExistence type="predicted"/>
<organism evidence="4 5">
    <name type="scientific">Paenibacillus sambharensis</name>
    <dbReference type="NCBI Taxonomy" id="1803190"/>
    <lineage>
        <taxon>Bacteria</taxon>
        <taxon>Bacillati</taxon>
        <taxon>Bacillota</taxon>
        <taxon>Bacilli</taxon>
        <taxon>Bacillales</taxon>
        <taxon>Paenibacillaceae</taxon>
        <taxon>Paenibacillus</taxon>
    </lineage>
</organism>
<dbReference type="InterPro" id="IPR023158">
    <property type="entry name" value="YerB-like_sf"/>
</dbReference>